<reference evidence="8" key="1">
    <citation type="submission" date="2025-08" db="UniProtKB">
        <authorList>
            <consortium name="RefSeq"/>
        </authorList>
    </citation>
    <scope>IDENTIFICATION</scope>
    <source>
        <strain evidence="8">Wakin</strain>
        <tissue evidence="8">Muscle</tissue>
    </source>
</reference>
<dbReference type="InterPro" id="IPR051924">
    <property type="entry name" value="GST_Kappa/NadH"/>
</dbReference>
<gene>
    <name evidence="8" type="primary">LOC113116052</name>
</gene>
<dbReference type="InterPro" id="IPR014440">
    <property type="entry name" value="HCCAis_GSTk"/>
</dbReference>
<dbReference type="PIRSF" id="PIRSF006386">
    <property type="entry name" value="HCCAis_GSTk"/>
    <property type="match status" value="1"/>
</dbReference>
<keyword evidence="2 4" id="KW-0808">Transferase</keyword>
<proteinExistence type="inferred from homology"/>
<dbReference type="Pfam" id="PF01323">
    <property type="entry name" value="DSBA"/>
    <property type="match status" value="1"/>
</dbReference>
<dbReference type="GO" id="GO:0004602">
    <property type="term" value="F:glutathione peroxidase activity"/>
    <property type="evidence" value="ECO:0007669"/>
    <property type="project" value="TreeGrafter"/>
</dbReference>
<dbReference type="AlphaFoldDB" id="A0A6P6R315"/>
<accession>A0A6P6R315</accession>
<dbReference type="Proteomes" id="UP000515129">
    <property type="component" value="Chromosome 16"/>
</dbReference>
<dbReference type="GO" id="GO:0005739">
    <property type="term" value="C:mitochondrion"/>
    <property type="evidence" value="ECO:0007669"/>
    <property type="project" value="TreeGrafter"/>
</dbReference>
<keyword evidence="7" id="KW-1185">Reference proteome</keyword>
<evidence type="ECO:0000313" key="7">
    <source>
        <dbReference type="Proteomes" id="UP000515129"/>
    </source>
</evidence>
<evidence type="ECO:0000256" key="1">
    <source>
        <dbReference type="ARBA" id="ARBA00006494"/>
    </source>
</evidence>
<dbReference type="GO" id="GO:0006749">
    <property type="term" value="P:glutathione metabolic process"/>
    <property type="evidence" value="ECO:0007669"/>
    <property type="project" value="TreeGrafter"/>
</dbReference>
<protein>
    <recommendedName>
        <fullName evidence="4">Glutathione S-transferase kappa</fullName>
        <ecNumber evidence="4">2.5.1.18</ecNumber>
    </recommendedName>
</protein>
<evidence type="ECO:0000259" key="6">
    <source>
        <dbReference type="Pfam" id="PF01323"/>
    </source>
</evidence>
<sequence>MSNSRKGVKLFYDVISPYSWLAFEVLCRYRNVWNIDLTLKPAYLTGVIYGSGNQPAGANPSKLMYMVSDLKLTSEYFGVPMFRPSSISEKDSLNAMRFVTAIAEKGKDGDTLERVSRELWKRKWRTQQDITQPASLTDAGLKAGLSANEVEEILTLSKSQPIKDKLKSVTEEALEYRCFGFPFIVCNVNGKAKVFFGSDRFELMAYFFGEKWVGPQPDKPTVQM</sequence>
<comment type="catalytic activity">
    <reaction evidence="3 4">
        <text>RX + glutathione = an S-substituted glutathione + a halide anion + H(+)</text>
        <dbReference type="Rhea" id="RHEA:16437"/>
        <dbReference type="ChEBI" id="CHEBI:15378"/>
        <dbReference type="ChEBI" id="CHEBI:16042"/>
        <dbReference type="ChEBI" id="CHEBI:17792"/>
        <dbReference type="ChEBI" id="CHEBI:57925"/>
        <dbReference type="ChEBI" id="CHEBI:90779"/>
        <dbReference type="EC" id="2.5.1.18"/>
    </reaction>
</comment>
<dbReference type="Gene3D" id="3.40.30.10">
    <property type="entry name" value="Glutaredoxin"/>
    <property type="match status" value="1"/>
</dbReference>
<comment type="similarity">
    <text evidence="1 4">Belongs to the GST superfamily. Kappa family.</text>
</comment>
<dbReference type="GO" id="GO:0005777">
    <property type="term" value="C:peroxisome"/>
    <property type="evidence" value="ECO:0007669"/>
    <property type="project" value="TreeGrafter"/>
</dbReference>
<feature type="active site" description="Nucleophile" evidence="5">
    <location>
        <position position="16"/>
    </location>
</feature>
<dbReference type="PANTHER" id="PTHR42943:SF2">
    <property type="entry name" value="GLUTATHIONE S-TRANSFERASE KAPPA 1"/>
    <property type="match status" value="1"/>
</dbReference>
<feature type="domain" description="DSBA-like thioredoxin" evidence="6">
    <location>
        <begin position="8"/>
        <end position="206"/>
    </location>
</feature>
<dbReference type="SUPFAM" id="SSF52833">
    <property type="entry name" value="Thioredoxin-like"/>
    <property type="match status" value="1"/>
</dbReference>
<evidence type="ECO:0000313" key="8">
    <source>
        <dbReference type="RefSeq" id="XP_026139683.1"/>
    </source>
</evidence>
<dbReference type="GeneID" id="113116052"/>
<dbReference type="FunFam" id="3.40.30.10:FF:000096">
    <property type="entry name" value="Glutathione S-transferase kappa"/>
    <property type="match status" value="1"/>
</dbReference>
<dbReference type="InterPro" id="IPR001853">
    <property type="entry name" value="DSBA-like_thioredoxin_dom"/>
</dbReference>
<dbReference type="InterPro" id="IPR036249">
    <property type="entry name" value="Thioredoxin-like_sf"/>
</dbReference>
<dbReference type="GO" id="GO:0004364">
    <property type="term" value="F:glutathione transferase activity"/>
    <property type="evidence" value="ECO:0007669"/>
    <property type="project" value="UniProtKB-UniRule"/>
</dbReference>
<dbReference type="EC" id="2.5.1.18" evidence="4"/>
<dbReference type="RefSeq" id="XP_026139683.1">
    <property type="nucleotide sequence ID" value="XM_026283898.1"/>
</dbReference>
<dbReference type="PANTHER" id="PTHR42943">
    <property type="entry name" value="GLUTATHIONE S-TRANSFERASE KAPPA"/>
    <property type="match status" value="1"/>
</dbReference>
<evidence type="ECO:0000256" key="2">
    <source>
        <dbReference type="ARBA" id="ARBA00022679"/>
    </source>
</evidence>
<evidence type="ECO:0000256" key="3">
    <source>
        <dbReference type="ARBA" id="ARBA00047960"/>
    </source>
</evidence>
<evidence type="ECO:0000256" key="4">
    <source>
        <dbReference type="PIRNR" id="PIRNR006386"/>
    </source>
</evidence>
<name>A0A6P6R315_CARAU</name>
<evidence type="ECO:0000256" key="5">
    <source>
        <dbReference type="PIRSR" id="PIRSR006386-1"/>
    </source>
</evidence>
<organism evidence="7 8">
    <name type="scientific">Carassius auratus</name>
    <name type="common">Goldfish</name>
    <dbReference type="NCBI Taxonomy" id="7957"/>
    <lineage>
        <taxon>Eukaryota</taxon>
        <taxon>Metazoa</taxon>
        <taxon>Chordata</taxon>
        <taxon>Craniata</taxon>
        <taxon>Vertebrata</taxon>
        <taxon>Euteleostomi</taxon>
        <taxon>Actinopterygii</taxon>
        <taxon>Neopterygii</taxon>
        <taxon>Teleostei</taxon>
        <taxon>Ostariophysi</taxon>
        <taxon>Cypriniformes</taxon>
        <taxon>Cyprinidae</taxon>
        <taxon>Cyprininae</taxon>
        <taxon>Carassius</taxon>
    </lineage>
</organism>